<evidence type="ECO:0000256" key="8">
    <source>
        <dbReference type="PROSITE-ProRule" id="PRU00460"/>
    </source>
</evidence>
<organism evidence="10 11">
    <name type="scientific">Mugilogobius chulae</name>
    <name type="common">yellowstripe goby</name>
    <dbReference type="NCBI Taxonomy" id="88201"/>
    <lineage>
        <taxon>Eukaryota</taxon>
        <taxon>Metazoa</taxon>
        <taxon>Chordata</taxon>
        <taxon>Craniata</taxon>
        <taxon>Vertebrata</taxon>
        <taxon>Euteleostomi</taxon>
        <taxon>Actinopterygii</taxon>
        <taxon>Neopterygii</taxon>
        <taxon>Teleostei</taxon>
        <taxon>Neoteleostei</taxon>
        <taxon>Acanthomorphata</taxon>
        <taxon>Gobiaria</taxon>
        <taxon>Gobiiformes</taxon>
        <taxon>Gobioidei</taxon>
        <taxon>Gobiidae</taxon>
        <taxon>Gobionellinae</taxon>
        <taxon>Mugilogobius</taxon>
    </lineage>
</organism>
<feature type="disulfide bond" evidence="8">
    <location>
        <begin position="20"/>
        <end position="29"/>
    </location>
</feature>
<dbReference type="PROSITE" id="PS01248">
    <property type="entry name" value="EGF_LAM_1"/>
    <property type="match status" value="1"/>
</dbReference>
<dbReference type="SMART" id="SM00180">
    <property type="entry name" value="EGF_Lam"/>
    <property type="match status" value="3"/>
</dbReference>
<evidence type="ECO:0000256" key="4">
    <source>
        <dbReference type="ARBA" id="ARBA00022737"/>
    </source>
</evidence>
<sequence length="695" mass="77122">MSSCGSVQYVVPPPVGECECRRNVEGPACDQCKPLFWNLSPDTPDGCSSCECNVAGTVSGVAQCAQETGQCHCKPNVCSGTCSTCKDGFYDLQEFSYFGCQGCQCDIGGAAGQSCGERNGRCRCRPNVEGPKCNLPRPDHFFPDLHHLKFEIEEGTMLDGRPVRFGYNPVEFRDFSWRGYAQMTPIQSRVVVQVSVSAPDLFKVMLRFLNRGGVPVWGRVTILEEAWHYYCHHCSEQSKQIVFAPSAEPTFVNVPQNNFVEPFVLNPGTWTVVIEAEGILLDYLVLLPSAYYEAPILQIKVTEPCTYGSVPDVNQNCLQYTYLSLDSFPSISGNDASCRNDNHLPRPCPTERVTPRHPDMAVCSGFDISIDMRSRLPGSGEFVLVVEFSSEEELPQTLSVSVNEPRARSHQSTVTLLHCKYSFLCRAVAIDDQNRVSVFSLPADAEVLLSAERASFFLHKVYLVPKDQFTMEFVEPKVHCISTHGQFAPDSTSCIPSRFQTPSNSLVLKEGQSSSMQEPVLAYPAEAYPLPSPHGAAQGDQAWSAIGGERPPLAADNADHIRLDSAQNAAVYSTRVHTLGRYVFILHYHQPLHPSYPLQVYINGGRIWQGHTNASYCPHAYGCRNVLVAENQIILDVTDHEVFLTVQIPAGKTLWLDYVLVVPESSYSSSYLNEEPLDKSYDFITNCGQNSFYIK</sequence>
<evidence type="ECO:0000313" key="11">
    <source>
        <dbReference type="Proteomes" id="UP001460270"/>
    </source>
</evidence>
<dbReference type="GO" id="GO:0005576">
    <property type="term" value="C:extracellular region"/>
    <property type="evidence" value="ECO:0007669"/>
    <property type="project" value="UniProtKB-SubCell"/>
</dbReference>
<dbReference type="PANTHER" id="PTHR10574">
    <property type="entry name" value="NETRIN/LAMININ-RELATED"/>
    <property type="match status" value="1"/>
</dbReference>
<protein>
    <recommendedName>
        <fullName evidence="9">Laminin EGF-like domain-containing protein</fullName>
    </recommendedName>
</protein>
<dbReference type="PANTHER" id="PTHR10574:SF406">
    <property type="entry name" value="LAMININ SUBUNIT ALPHA 5"/>
    <property type="match status" value="1"/>
</dbReference>
<dbReference type="FunFam" id="2.10.25.10:FF:000090">
    <property type="entry name" value="laminin subunit alpha"/>
    <property type="match status" value="1"/>
</dbReference>
<evidence type="ECO:0000256" key="3">
    <source>
        <dbReference type="ARBA" id="ARBA00022729"/>
    </source>
</evidence>
<dbReference type="Gene3D" id="2.10.25.10">
    <property type="entry name" value="Laminin"/>
    <property type="match status" value="3"/>
</dbReference>
<dbReference type="InterPro" id="IPR002049">
    <property type="entry name" value="LE_dom"/>
</dbReference>
<dbReference type="Pfam" id="PF00053">
    <property type="entry name" value="EGF_laminin"/>
    <property type="match status" value="3"/>
</dbReference>
<gene>
    <name evidence="10" type="ORF">WMY93_027203</name>
</gene>
<evidence type="ECO:0000256" key="1">
    <source>
        <dbReference type="ARBA" id="ARBA00004613"/>
    </source>
</evidence>
<keyword evidence="3" id="KW-0732">Signal</keyword>
<name>A0AAW0N364_9GOBI</name>
<dbReference type="AlphaFoldDB" id="A0AAW0N364"/>
<feature type="domain" description="Laminin EGF-like" evidence="9">
    <location>
        <begin position="50"/>
        <end position="102"/>
    </location>
</feature>
<evidence type="ECO:0000256" key="6">
    <source>
        <dbReference type="ARBA" id="ARBA00023180"/>
    </source>
</evidence>
<evidence type="ECO:0000256" key="2">
    <source>
        <dbReference type="ARBA" id="ARBA00022525"/>
    </source>
</evidence>
<keyword evidence="2" id="KW-0964">Secreted</keyword>
<evidence type="ECO:0000259" key="9">
    <source>
        <dbReference type="PROSITE" id="PS50027"/>
    </source>
</evidence>
<keyword evidence="7 8" id="KW-0424">Laminin EGF-like domain</keyword>
<feature type="disulfide bond" evidence="8">
    <location>
        <begin position="73"/>
        <end position="82"/>
    </location>
</feature>
<dbReference type="Proteomes" id="UP001460270">
    <property type="component" value="Unassembled WGS sequence"/>
</dbReference>
<keyword evidence="6" id="KW-0325">Glycoprotein</keyword>
<dbReference type="FunFam" id="2.10.25.10:FF:000388">
    <property type="entry name" value="Laminin subunit alpha"/>
    <property type="match status" value="1"/>
</dbReference>
<keyword evidence="4" id="KW-0677">Repeat</keyword>
<dbReference type="CDD" id="cd00055">
    <property type="entry name" value="EGF_Lam"/>
    <property type="match status" value="3"/>
</dbReference>
<reference evidence="11" key="1">
    <citation type="submission" date="2024-04" db="EMBL/GenBank/DDBJ databases">
        <title>Salinicola lusitanus LLJ914,a marine bacterium isolated from the Okinawa Trough.</title>
        <authorList>
            <person name="Li J."/>
        </authorList>
    </citation>
    <scope>NUCLEOTIDE SEQUENCE [LARGE SCALE GENOMIC DNA]</scope>
</reference>
<dbReference type="GO" id="GO:0009887">
    <property type="term" value="P:animal organ morphogenesis"/>
    <property type="evidence" value="ECO:0007669"/>
    <property type="project" value="TreeGrafter"/>
</dbReference>
<evidence type="ECO:0000256" key="5">
    <source>
        <dbReference type="ARBA" id="ARBA00023157"/>
    </source>
</evidence>
<dbReference type="SUPFAM" id="SSF57196">
    <property type="entry name" value="EGF/Laminin"/>
    <property type="match status" value="3"/>
</dbReference>
<dbReference type="PRINTS" id="PR00011">
    <property type="entry name" value="EGFLAMININ"/>
</dbReference>
<dbReference type="EMBL" id="JBBPFD010000020">
    <property type="protein sequence ID" value="KAK7884080.1"/>
    <property type="molecule type" value="Genomic_DNA"/>
</dbReference>
<dbReference type="GO" id="GO:0009888">
    <property type="term" value="P:tissue development"/>
    <property type="evidence" value="ECO:0007669"/>
    <property type="project" value="TreeGrafter"/>
</dbReference>
<comment type="caution">
    <text evidence="8">Lacks conserved residue(s) required for the propagation of feature annotation.</text>
</comment>
<keyword evidence="5 8" id="KW-1015">Disulfide bond</keyword>
<dbReference type="PROSITE" id="PS50027">
    <property type="entry name" value="EGF_LAM_2"/>
    <property type="match status" value="2"/>
</dbReference>
<feature type="domain" description="Laminin EGF-like" evidence="9">
    <location>
        <begin position="1"/>
        <end position="49"/>
    </location>
</feature>
<keyword evidence="11" id="KW-1185">Reference proteome</keyword>
<proteinExistence type="predicted"/>
<comment type="subcellular location">
    <subcellularLocation>
        <location evidence="1">Secreted</location>
    </subcellularLocation>
</comment>
<evidence type="ECO:0000256" key="7">
    <source>
        <dbReference type="ARBA" id="ARBA00023292"/>
    </source>
</evidence>
<comment type="caution">
    <text evidence="10">The sequence shown here is derived from an EMBL/GenBank/DDBJ whole genome shotgun (WGS) entry which is preliminary data.</text>
</comment>
<accession>A0AAW0N364</accession>
<dbReference type="InterPro" id="IPR050440">
    <property type="entry name" value="Laminin/Netrin_ECM"/>
</dbReference>
<evidence type="ECO:0000313" key="10">
    <source>
        <dbReference type="EMBL" id="KAK7884080.1"/>
    </source>
</evidence>